<dbReference type="Pfam" id="PF08327">
    <property type="entry name" value="AHSA1"/>
    <property type="match status" value="1"/>
</dbReference>
<organism evidence="3 4">
    <name type="scientific">Paenibacillus violae</name>
    <dbReference type="NCBI Taxonomy" id="3077234"/>
    <lineage>
        <taxon>Bacteria</taxon>
        <taxon>Bacillati</taxon>
        <taxon>Bacillota</taxon>
        <taxon>Bacilli</taxon>
        <taxon>Bacillales</taxon>
        <taxon>Paenibacillaceae</taxon>
        <taxon>Paenibacillus</taxon>
    </lineage>
</organism>
<dbReference type="EMBL" id="JAWCUD010000001">
    <property type="protein sequence ID" value="MDU0200811.1"/>
    <property type="molecule type" value="Genomic_DNA"/>
</dbReference>
<dbReference type="InterPro" id="IPR013538">
    <property type="entry name" value="ASHA1/2-like_C"/>
</dbReference>
<evidence type="ECO:0000256" key="1">
    <source>
        <dbReference type="ARBA" id="ARBA00006817"/>
    </source>
</evidence>
<comment type="caution">
    <text evidence="3">The sequence shown here is derived from an EMBL/GenBank/DDBJ whole genome shotgun (WGS) entry which is preliminary data.</text>
</comment>
<protein>
    <submittedName>
        <fullName evidence="3">SRPBCC family protein</fullName>
    </submittedName>
</protein>
<accession>A0ABU3R969</accession>
<gene>
    <name evidence="3" type="ORF">RQP52_06885</name>
</gene>
<sequence length="176" mass="19985">MKPLDEEVMPILNHSDEEWVLILERTLKHPIEDVWAALTESDQLPAWGPFATDRDLVSTGPVALSHVNHAEENVKRQGEVLTVEAPHLLIFKWGNDILRWELSVSDNNTILILRHRFTDYQMAPSLAAGWTLCLKGLTGILEGKQMPSMAGSNAVLYGWQELHDEYKKLFESEGDR</sequence>
<reference evidence="3 4" key="1">
    <citation type="submission" date="2023-10" db="EMBL/GenBank/DDBJ databases">
        <title>Paenibacillus strain PFR10 Genome sequencing and assembly.</title>
        <authorList>
            <person name="Kim I."/>
        </authorList>
    </citation>
    <scope>NUCLEOTIDE SEQUENCE [LARGE SCALE GENOMIC DNA]</scope>
    <source>
        <strain evidence="3 4">PFR10</strain>
    </source>
</reference>
<evidence type="ECO:0000259" key="2">
    <source>
        <dbReference type="Pfam" id="PF08327"/>
    </source>
</evidence>
<dbReference type="RefSeq" id="WP_315950292.1">
    <property type="nucleotide sequence ID" value="NZ_JAWCUD010000001.1"/>
</dbReference>
<dbReference type="Proteomes" id="UP001260980">
    <property type="component" value="Unassembled WGS sequence"/>
</dbReference>
<feature type="domain" description="Activator of Hsp90 ATPase homologue 1/2-like C-terminal" evidence="2">
    <location>
        <begin position="29"/>
        <end position="142"/>
    </location>
</feature>
<dbReference type="InterPro" id="IPR023393">
    <property type="entry name" value="START-like_dom_sf"/>
</dbReference>
<proteinExistence type="inferred from homology"/>
<comment type="similarity">
    <text evidence="1">Belongs to the AHA1 family.</text>
</comment>
<dbReference type="CDD" id="cd08899">
    <property type="entry name" value="SRPBCC_CalC_Aha1-like_6"/>
    <property type="match status" value="1"/>
</dbReference>
<evidence type="ECO:0000313" key="3">
    <source>
        <dbReference type="EMBL" id="MDU0200811.1"/>
    </source>
</evidence>
<evidence type="ECO:0000313" key="4">
    <source>
        <dbReference type="Proteomes" id="UP001260980"/>
    </source>
</evidence>
<dbReference type="Gene3D" id="3.30.530.20">
    <property type="match status" value="1"/>
</dbReference>
<name>A0ABU3R969_9BACL</name>
<dbReference type="SUPFAM" id="SSF55961">
    <property type="entry name" value="Bet v1-like"/>
    <property type="match status" value="1"/>
</dbReference>
<keyword evidence="4" id="KW-1185">Reference proteome</keyword>